<evidence type="ECO:0000313" key="3">
    <source>
        <dbReference type="Proteomes" id="UP000247409"/>
    </source>
</evidence>
<gene>
    <name evidence="2" type="ORF">BWQ96_07412</name>
</gene>
<dbReference type="Proteomes" id="UP000247409">
    <property type="component" value="Unassembled WGS sequence"/>
</dbReference>
<evidence type="ECO:0000256" key="1">
    <source>
        <dbReference type="SAM" id="SignalP"/>
    </source>
</evidence>
<keyword evidence="3" id="KW-1185">Reference proteome</keyword>
<protein>
    <submittedName>
        <fullName evidence="2">Uncharacterized protein</fullName>
    </submittedName>
</protein>
<dbReference type="AlphaFoldDB" id="A0A2V3ILE0"/>
<proteinExistence type="predicted"/>
<keyword evidence="1" id="KW-0732">Signal</keyword>
<dbReference type="EMBL" id="NBIV01000147">
    <property type="protein sequence ID" value="PXF42868.1"/>
    <property type="molecule type" value="Genomic_DNA"/>
</dbReference>
<organism evidence="2 3">
    <name type="scientific">Gracilariopsis chorda</name>
    <dbReference type="NCBI Taxonomy" id="448386"/>
    <lineage>
        <taxon>Eukaryota</taxon>
        <taxon>Rhodophyta</taxon>
        <taxon>Florideophyceae</taxon>
        <taxon>Rhodymeniophycidae</taxon>
        <taxon>Gracilariales</taxon>
        <taxon>Gracilariaceae</taxon>
        <taxon>Gracilariopsis</taxon>
    </lineage>
</organism>
<reference evidence="2 3" key="1">
    <citation type="journal article" date="2018" name="Mol. Biol. Evol.">
        <title>Analysis of the draft genome of the red seaweed Gracilariopsis chorda provides insights into genome size evolution in Rhodophyta.</title>
        <authorList>
            <person name="Lee J."/>
            <person name="Yang E.C."/>
            <person name="Graf L."/>
            <person name="Yang J.H."/>
            <person name="Qiu H."/>
            <person name="Zel Zion U."/>
            <person name="Chan C.X."/>
            <person name="Stephens T.G."/>
            <person name="Weber A.P.M."/>
            <person name="Boo G.H."/>
            <person name="Boo S.M."/>
            <person name="Kim K.M."/>
            <person name="Shin Y."/>
            <person name="Jung M."/>
            <person name="Lee S.J."/>
            <person name="Yim H.S."/>
            <person name="Lee J.H."/>
            <person name="Bhattacharya D."/>
            <person name="Yoon H.S."/>
        </authorList>
    </citation>
    <scope>NUCLEOTIDE SEQUENCE [LARGE SCALE GENOMIC DNA]</scope>
    <source>
        <strain evidence="2 3">SKKU-2015</strain>
        <tissue evidence="2">Whole body</tissue>
    </source>
</reference>
<evidence type="ECO:0000313" key="2">
    <source>
        <dbReference type="EMBL" id="PXF42868.1"/>
    </source>
</evidence>
<dbReference type="PROSITE" id="PS51257">
    <property type="entry name" value="PROKAR_LIPOPROTEIN"/>
    <property type="match status" value="1"/>
</dbReference>
<accession>A0A2V3ILE0</accession>
<sequence length="364" mass="40937">MRFQALLTLFSVAIVLFCAPLVNAGYGSCSCRTGSVARAKAHSRKAACDKARSKCVVYRACNHGAVCRMKPQCASTSKKITKIRERVSKLVIKSRRGKKIKKLITRTAVRHKCSVVCWGKTTETCVVPGGRGDPHLTGFDGHTFDFHGVHGRFYSLFGRLGGDVLVTKIRSAKQWAKNGIEKTYFDQFGLRVLNSNDLISVSLKLDDGHGDSWHPVLELNGDEVQHDVYLDQAHILTDTHDHSFTVTTRETQFVFRAARFEDKKRRHLDIEVTLVGEPHPTHQYLGLLGHTLNRALGRETLPEFAVTERDVSIETAMRERFEVDSLFAQPQHDERVLTGLVRSVSSVSFEKKHSKSSWRAMSVY</sequence>
<name>A0A2V3ILE0_9FLOR</name>
<feature type="chain" id="PRO_5016058224" evidence="1">
    <location>
        <begin position="25"/>
        <end position="364"/>
    </location>
</feature>
<feature type="signal peptide" evidence="1">
    <location>
        <begin position="1"/>
        <end position="24"/>
    </location>
</feature>
<comment type="caution">
    <text evidence="2">The sequence shown here is derived from an EMBL/GenBank/DDBJ whole genome shotgun (WGS) entry which is preliminary data.</text>
</comment>